<proteinExistence type="predicted"/>
<dbReference type="SMART" id="SM00867">
    <property type="entry name" value="YceI"/>
    <property type="match status" value="1"/>
</dbReference>
<dbReference type="InterPro" id="IPR036761">
    <property type="entry name" value="TTHA0802/YceI-like_sf"/>
</dbReference>
<feature type="signal peptide" evidence="1">
    <location>
        <begin position="1"/>
        <end position="21"/>
    </location>
</feature>
<comment type="caution">
    <text evidence="3">The sequence shown here is derived from an EMBL/GenBank/DDBJ whole genome shotgun (WGS) entry which is preliminary data.</text>
</comment>
<evidence type="ECO:0000313" key="3">
    <source>
        <dbReference type="EMBL" id="HCT56745.1"/>
    </source>
</evidence>
<sequence>MFSAPFARAAAVLALPMLVAARPLPEAKPHVIDKAHSEINFVADSRMLSAHGYFGKWDADVKIDAANAAASSVSITIEAASINTRVEMRDNHLRSPDFFDVAKYPTITFKSVSVTSTAANKVDVVGDLTVRGVTKRITVPATVVFYEKGAGRFRGQFTLLRKDFGVTYDSAVNPIENEVQVQWDIALKEPTPAPAK</sequence>
<accession>A0A3D4V6P1</accession>
<organism evidence="3 4">
    <name type="scientific">Gemmatimonas aurantiaca</name>
    <dbReference type="NCBI Taxonomy" id="173480"/>
    <lineage>
        <taxon>Bacteria</taxon>
        <taxon>Pseudomonadati</taxon>
        <taxon>Gemmatimonadota</taxon>
        <taxon>Gemmatimonadia</taxon>
        <taxon>Gemmatimonadales</taxon>
        <taxon>Gemmatimonadaceae</taxon>
        <taxon>Gemmatimonas</taxon>
    </lineage>
</organism>
<dbReference type="PANTHER" id="PTHR34406">
    <property type="entry name" value="PROTEIN YCEI"/>
    <property type="match status" value="1"/>
</dbReference>
<dbReference type="Proteomes" id="UP000264071">
    <property type="component" value="Unassembled WGS sequence"/>
</dbReference>
<name>A0A3D4V6P1_9BACT</name>
<evidence type="ECO:0000259" key="2">
    <source>
        <dbReference type="SMART" id="SM00867"/>
    </source>
</evidence>
<dbReference type="InterPro" id="IPR007372">
    <property type="entry name" value="Lipid/polyisoprenoid-bd_YceI"/>
</dbReference>
<evidence type="ECO:0000256" key="1">
    <source>
        <dbReference type="SAM" id="SignalP"/>
    </source>
</evidence>
<feature type="chain" id="PRO_5017720401" evidence="1">
    <location>
        <begin position="22"/>
        <end position="196"/>
    </location>
</feature>
<dbReference type="AlphaFoldDB" id="A0A3D4V6P1"/>
<evidence type="ECO:0000313" key="4">
    <source>
        <dbReference type="Proteomes" id="UP000264071"/>
    </source>
</evidence>
<gene>
    <name evidence="3" type="ORF">DGD08_05975</name>
</gene>
<dbReference type="Gene3D" id="2.40.128.110">
    <property type="entry name" value="Lipid/polyisoprenoid-binding, YceI-like"/>
    <property type="match status" value="1"/>
</dbReference>
<dbReference type="PANTHER" id="PTHR34406:SF1">
    <property type="entry name" value="PROTEIN YCEI"/>
    <property type="match status" value="1"/>
</dbReference>
<dbReference type="SUPFAM" id="SSF101874">
    <property type="entry name" value="YceI-like"/>
    <property type="match status" value="1"/>
</dbReference>
<reference evidence="3 4" key="1">
    <citation type="journal article" date="2018" name="Nat. Biotechnol.">
        <title>A standardized bacterial taxonomy based on genome phylogeny substantially revises the tree of life.</title>
        <authorList>
            <person name="Parks D.H."/>
            <person name="Chuvochina M."/>
            <person name="Waite D.W."/>
            <person name="Rinke C."/>
            <person name="Skarshewski A."/>
            <person name="Chaumeil P.A."/>
            <person name="Hugenholtz P."/>
        </authorList>
    </citation>
    <scope>NUCLEOTIDE SEQUENCE [LARGE SCALE GENOMIC DNA]</scope>
    <source>
        <strain evidence="3">UBA8844</strain>
    </source>
</reference>
<dbReference type="Pfam" id="PF04264">
    <property type="entry name" value="YceI"/>
    <property type="match status" value="1"/>
</dbReference>
<keyword evidence="1" id="KW-0732">Signal</keyword>
<dbReference type="EMBL" id="DPIY01000006">
    <property type="protein sequence ID" value="HCT56745.1"/>
    <property type="molecule type" value="Genomic_DNA"/>
</dbReference>
<protein>
    <submittedName>
        <fullName evidence="3">YceI family protein</fullName>
    </submittedName>
</protein>
<feature type="domain" description="Lipid/polyisoprenoid-binding YceI-like" evidence="2">
    <location>
        <begin position="29"/>
        <end position="188"/>
    </location>
</feature>